<proteinExistence type="predicted"/>
<dbReference type="EMBL" id="HACG01001064">
    <property type="protein sequence ID" value="CEK47929.1"/>
    <property type="molecule type" value="Transcribed_RNA"/>
</dbReference>
<name>A0A0B6XVL4_9EUPU</name>
<dbReference type="AlphaFoldDB" id="A0A0B6XVL4"/>
<organism evidence="1">
    <name type="scientific">Arion vulgaris</name>
    <dbReference type="NCBI Taxonomy" id="1028688"/>
    <lineage>
        <taxon>Eukaryota</taxon>
        <taxon>Metazoa</taxon>
        <taxon>Spiralia</taxon>
        <taxon>Lophotrochozoa</taxon>
        <taxon>Mollusca</taxon>
        <taxon>Gastropoda</taxon>
        <taxon>Heterobranchia</taxon>
        <taxon>Euthyneura</taxon>
        <taxon>Panpulmonata</taxon>
        <taxon>Eupulmonata</taxon>
        <taxon>Stylommatophora</taxon>
        <taxon>Helicina</taxon>
        <taxon>Arionoidea</taxon>
        <taxon>Arionidae</taxon>
        <taxon>Arion</taxon>
    </lineage>
</organism>
<protein>
    <submittedName>
        <fullName evidence="1">Uncharacterized protein</fullName>
    </submittedName>
</protein>
<feature type="non-terminal residue" evidence="1">
    <location>
        <position position="1"/>
    </location>
</feature>
<sequence>HLVAGNLKLSYAVMNVWTSGLSRQPFPSILIAHSSGEQLSVGTMAAALMCVQAYGLYHDFCFHPEFR</sequence>
<gene>
    <name evidence="1" type="primary">ORF2661</name>
</gene>
<reference evidence="1" key="1">
    <citation type="submission" date="2014-12" db="EMBL/GenBank/DDBJ databases">
        <title>Insight into the proteome of Arion vulgaris.</title>
        <authorList>
            <person name="Aradska J."/>
            <person name="Bulat T."/>
            <person name="Smidak R."/>
            <person name="Sarate P."/>
            <person name="Gangsoo J."/>
            <person name="Sialana F."/>
            <person name="Bilban M."/>
            <person name="Lubec G."/>
        </authorList>
    </citation>
    <scope>NUCLEOTIDE SEQUENCE</scope>
    <source>
        <tissue evidence="1">Skin</tissue>
    </source>
</reference>
<evidence type="ECO:0000313" key="1">
    <source>
        <dbReference type="EMBL" id="CEK47929.1"/>
    </source>
</evidence>
<accession>A0A0B6XVL4</accession>